<dbReference type="GO" id="GO:0030313">
    <property type="term" value="C:cell envelope"/>
    <property type="evidence" value="ECO:0007669"/>
    <property type="project" value="UniProtKB-SubCell"/>
</dbReference>
<dbReference type="GO" id="GO:0046677">
    <property type="term" value="P:response to antibiotic"/>
    <property type="evidence" value="ECO:0007669"/>
    <property type="project" value="TreeGrafter"/>
</dbReference>
<reference evidence="7 8" key="1">
    <citation type="submission" date="2019-11" db="EMBL/GenBank/DDBJ databases">
        <authorList>
            <person name="Zheng R.K."/>
            <person name="Sun C.M."/>
        </authorList>
    </citation>
    <scope>NUCLEOTIDE SEQUENCE [LARGE SCALE GENOMIC DNA]</scope>
    <source>
        <strain evidence="7 8">SRB007</strain>
    </source>
</reference>
<dbReference type="SUPFAM" id="SSF111369">
    <property type="entry name" value="HlyD-like secretion proteins"/>
    <property type="match status" value="1"/>
</dbReference>
<comment type="similarity">
    <text evidence="2">Belongs to the membrane fusion protein (MFP) (TC 8.A.1) family.</text>
</comment>
<organism evidence="7 8">
    <name type="scientific">Pseudodesulfovibrio cashew</name>
    <dbReference type="NCBI Taxonomy" id="2678688"/>
    <lineage>
        <taxon>Bacteria</taxon>
        <taxon>Pseudomonadati</taxon>
        <taxon>Thermodesulfobacteriota</taxon>
        <taxon>Desulfovibrionia</taxon>
        <taxon>Desulfovibrionales</taxon>
        <taxon>Desulfovibrionaceae</taxon>
    </lineage>
</organism>
<dbReference type="RefSeq" id="WP_158947429.1">
    <property type="nucleotide sequence ID" value="NZ_CP046400.1"/>
</dbReference>
<keyword evidence="8" id="KW-1185">Reference proteome</keyword>
<dbReference type="InterPro" id="IPR058624">
    <property type="entry name" value="MdtA-like_HH"/>
</dbReference>
<dbReference type="Gene3D" id="1.10.287.470">
    <property type="entry name" value="Helix hairpin bin"/>
    <property type="match status" value="1"/>
</dbReference>
<dbReference type="InterPro" id="IPR006143">
    <property type="entry name" value="RND_pump_MFP"/>
</dbReference>
<dbReference type="Pfam" id="PF25944">
    <property type="entry name" value="Beta-barrel_RND"/>
    <property type="match status" value="1"/>
</dbReference>
<evidence type="ECO:0000259" key="5">
    <source>
        <dbReference type="Pfam" id="PF25944"/>
    </source>
</evidence>
<evidence type="ECO:0000256" key="1">
    <source>
        <dbReference type="ARBA" id="ARBA00004196"/>
    </source>
</evidence>
<dbReference type="InterPro" id="IPR058625">
    <property type="entry name" value="MdtA-like_BSH"/>
</dbReference>
<feature type="domain" description="Multidrug resistance protein MdtA-like alpha-helical hairpin" evidence="3">
    <location>
        <begin position="108"/>
        <end position="177"/>
    </location>
</feature>
<gene>
    <name evidence="7" type="ORF">GM415_08720</name>
</gene>
<sequence>MTKSPKFRYVPYLTLFVFTALFLTGCGGDEKTEQAAQNGPMPLKVVKAETRDMPNWGEYIGQISAVDTVDVRARVAGFLLEKEFREGSHVKKGDLLFVIDPKTFQEDLKQAQSALQYNQALLDKAKKDQARYKKLLDEGVVSQNEYEGYLTDFTTYQAKVNENRSQVENARIQLGYTKVYSPIDGVIGRMQVDVGNLVGQNESTLLATVSTVDPVYVSFSISETDYVRASRDRNSKETRNTKIKMILADGSEYPHNGTFSMVDRAVDPQTGTLGIRVSFPNPEGMLRPGQYAKVQVLIERVRDAVVVPVRGIIDVQGMKSIYKVGEDSKLVNQPVELGLEQGDLVIVRKGIKAGDMVVAGDIRRIRPGMEVKPIVVPMTKPAGEAVPVEGQNATDAGNKEG</sequence>
<evidence type="ECO:0000313" key="8">
    <source>
        <dbReference type="Proteomes" id="UP000428328"/>
    </source>
</evidence>
<dbReference type="Proteomes" id="UP000428328">
    <property type="component" value="Chromosome"/>
</dbReference>
<dbReference type="Gene3D" id="2.40.420.20">
    <property type="match status" value="1"/>
</dbReference>
<dbReference type="Pfam" id="PF25917">
    <property type="entry name" value="BSH_RND"/>
    <property type="match status" value="1"/>
</dbReference>
<dbReference type="PANTHER" id="PTHR30158">
    <property type="entry name" value="ACRA/E-RELATED COMPONENT OF DRUG EFFLUX TRANSPORTER"/>
    <property type="match status" value="1"/>
</dbReference>
<dbReference type="GO" id="GO:0022857">
    <property type="term" value="F:transmembrane transporter activity"/>
    <property type="evidence" value="ECO:0007669"/>
    <property type="project" value="InterPro"/>
</dbReference>
<name>A0A6I6JBQ4_9BACT</name>
<dbReference type="AlphaFoldDB" id="A0A6I6JBQ4"/>
<dbReference type="GO" id="GO:0005886">
    <property type="term" value="C:plasma membrane"/>
    <property type="evidence" value="ECO:0007669"/>
    <property type="project" value="TreeGrafter"/>
</dbReference>
<evidence type="ECO:0000259" key="4">
    <source>
        <dbReference type="Pfam" id="PF25917"/>
    </source>
</evidence>
<dbReference type="Gene3D" id="2.40.30.170">
    <property type="match status" value="1"/>
</dbReference>
<evidence type="ECO:0000256" key="2">
    <source>
        <dbReference type="ARBA" id="ARBA00009477"/>
    </source>
</evidence>
<proteinExistence type="inferred from homology"/>
<dbReference type="Pfam" id="PF25967">
    <property type="entry name" value="RND-MFP_C"/>
    <property type="match status" value="1"/>
</dbReference>
<dbReference type="InterPro" id="IPR058627">
    <property type="entry name" value="MdtA-like_C"/>
</dbReference>
<comment type="subcellular location">
    <subcellularLocation>
        <location evidence="1">Cell envelope</location>
    </subcellularLocation>
</comment>
<protein>
    <submittedName>
        <fullName evidence="7">Efflux RND transporter periplasmic adaptor subunit</fullName>
    </submittedName>
</protein>
<dbReference type="NCBIfam" id="TIGR01730">
    <property type="entry name" value="RND_mfp"/>
    <property type="match status" value="1"/>
</dbReference>
<feature type="domain" description="Multidrug resistance protein MdtA-like C-terminal permuted SH3" evidence="6">
    <location>
        <begin position="303"/>
        <end position="363"/>
    </location>
</feature>
<accession>A0A6I6JBQ4</accession>
<dbReference type="PROSITE" id="PS51257">
    <property type="entry name" value="PROKAR_LIPOPROTEIN"/>
    <property type="match status" value="1"/>
</dbReference>
<evidence type="ECO:0000313" key="7">
    <source>
        <dbReference type="EMBL" id="QGY40206.1"/>
    </source>
</evidence>
<dbReference type="Gene3D" id="2.40.50.100">
    <property type="match status" value="1"/>
</dbReference>
<feature type="domain" description="Multidrug resistance protein MdtA-like barrel-sandwich hybrid" evidence="4">
    <location>
        <begin position="68"/>
        <end position="209"/>
    </location>
</feature>
<feature type="domain" description="Multidrug resistance protein MdtA-like beta-barrel" evidence="5">
    <location>
        <begin position="214"/>
        <end position="297"/>
    </location>
</feature>
<dbReference type="InterPro" id="IPR058626">
    <property type="entry name" value="MdtA-like_b-barrel"/>
</dbReference>
<dbReference type="KEGG" id="psel:GM415_08720"/>
<evidence type="ECO:0000259" key="3">
    <source>
        <dbReference type="Pfam" id="PF25876"/>
    </source>
</evidence>
<evidence type="ECO:0000259" key="6">
    <source>
        <dbReference type="Pfam" id="PF25967"/>
    </source>
</evidence>
<dbReference type="Pfam" id="PF25876">
    <property type="entry name" value="HH_MFP_RND"/>
    <property type="match status" value="1"/>
</dbReference>
<dbReference type="EMBL" id="CP046400">
    <property type="protein sequence ID" value="QGY40206.1"/>
    <property type="molecule type" value="Genomic_DNA"/>
</dbReference>